<reference evidence="3 4" key="1">
    <citation type="submission" date="2015-09" db="EMBL/GenBank/DDBJ databases">
        <title>Genome sequencing project for genomic taxonomy and phylogenomics of Bacillus-like bacteria.</title>
        <authorList>
            <person name="Liu B."/>
            <person name="Wang J."/>
            <person name="Zhu Y."/>
            <person name="Liu G."/>
            <person name="Chen Q."/>
            <person name="Chen Z."/>
            <person name="Lan J."/>
            <person name="Che J."/>
            <person name="Ge C."/>
            <person name="Shi H."/>
            <person name="Pan Z."/>
            <person name="Liu X."/>
        </authorList>
    </citation>
    <scope>NUCLEOTIDE SEQUENCE [LARGE SCALE GENOMIC DNA]</scope>
    <source>
        <strain evidence="3 4">DSM 8552</strain>
    </source>
</reference>
<comment type="caution">
    <text evidence="3">The sequence shown here is derived from an EMBL/GenBank/DDBJ whole genome shotgun (WGS) entry which is preliminary data.</text>
</comment>
<gene>
    <name evidence="3" type="ORF">AN963_16615</name>
</gene>
<dbReference type="Proteomes" id="UP000051063">
    <property type="component" value="Unassembled WGS sequence"/>
</dbReference>
<name>A0ABR5N7F3_BRECH</name>
<evidence type="ECO:0000256" key="1">
    <source>
        <dbReference type="SAM" id="Coils"/>
    </source>
</evidence>
<proteinExistence type="predicted"/>
<feature type="signal peptide" evidence="2">
    <location>
        <begin position="1"/>
        <end position="29"/>
    </location>
</feature>
<evidence type="ECO:0000256" key="2">
    <source>
        <dbReference type="SAM" id="SignalP"/>
    </source>
</evidence>
<dbReference type="RefSeq" id="WP_055745641.1">
    <property type="nucleotide sequence ID" value="NZ_LJJB01000010.1"/>
</dbReference>
<feature type="coiled-coil region" evidence="1">
    <location>
        <begin position="533"/>
        <end position="560"/>
    </location>
</feature>
<keyword evidence="1" id="KW-0175">Coiled coil</keyword>
<keyword evidence="4" id="KW-1185">Reference proteome</keyword>
<keyword evidence="2" id="KW-0732">Signal</keyword>
<evidence type="ECO:0000313" key="4">
    <source>
        <dbReference type="Proteomes" id="UP000051063"/>
    </source>
</evidence>
<feature type="chain" id="PRO_5045714134" evidence="2">
    <location>
        <begin position="30"/>
        <end position="975"/>
    </location>
</feature>
<protein>
    <submittedName>
        <fullName evidence="3">Uncharacterized protein</fullName>
    </submittedName>
</protein>
<sequence length="975" mass="101629">MKRKSLQKSLSVSLLAVLAIQPFVSVVHADLNIKGNTTSTGGIQVKTPATIQVIGSPTVEGTITVTGALTIVPKPENIHSTFQHASYLLKPTAANPVIDFGGVTTGLVTIGNTNVGTILRADGISRIEYAKNVTPGNAELRGTQLDAARTGLTNAVVQVDVATASASQTAFVSAKGNPDHPVYKDVTTGLVTLQNAKTAAETTLANKIAVLSDLTSATTVLSNAQDALDAKVDLLDVETKRLKDEAAALAQALTLLNDTITGLDLSSANAALTAYTNVQGDVEKAVYKDVAKAISDLEAARTSGQAVYAKSDATLQEVVAATTAITDGKALLADKQTLLVAATQQLVNELIQAKADLSSAMASFNKTEVDNAKASYLTAGGLVSDVVYNNLVVALAVLDSAETEANGFLASSSSTLVQLKGARDKVLSAQTEVTLKTNDVKTATQALKEWNQAKTALTDAISSVNTTAAVNAQSDYKGANGKDTAQVYADVTEAINALNDAKSSGETLIGKASATKEEFLNAKDAITAAQGVLNEKVDKLKVVTQELKDLAQARASLSAEITAAEPQLAGAATSLTNYEAALGDKAAVVYTDAVAAKQDLNAKVDAGKLAHDEPASTVADLNAAKSAITNAKTVLSTKLTALDSATEALVIERNNAKQALAKAIADVDVTKAQQAQSAYVDKGGNLTLAVYKDVTAAITAVQQAKTAGQAINPTSDPVSSIKDATTAITNAQVDINGKVTALKSATDSLVMPTLTSKELDKFNFSTVYSGQINAVSKAMNTSSFKGSKKHFTIDDGKNKVNIDLTWDIPQNEYATTFAASIGSAVESEIQQHFLDTGGVNGLMNRTMGATVIWDGSNQGNTFKIFTFGQPGIEKLTLYGTDWQYFFDTNTFDAPNQDKSANREFTISDGTKTATFKWDSDLVDMAGVLKALNDNLSANGVKVVAVQVNASTFQLVGTRADITISVGGTNKGDLFP</sequence>
<evidence type="ECO:0000313" key="3">
    <source>
        <dbReference type="EMBL" id="KQL46546.1"/>
    </source>
</evidence>
<accession>A0ABR5N7F3</accession>
<organism evidence="3 4">
    <name type="scientific">Brevibacillus choshinensis</name>
    <dbReference type="NCBI Taxonomy" id="54911"/>
    <lineage>
        <taxon>Bacteria</taxon>
        <taxon>Bacillati</taxon>
        <taxon>Bacillota</taxon>
        <taxon>Bacilli</taxon>
        <taxon>Bacillales</taxon>
        <taxon>Paenibacillaceae</taxon>
        <taxon>Brevibacillus</taxon>
    </lineage>
</organism>
<dbReference type="EMBL" id="LJJB01000010">
    <property type="protein sequence ID" value="KQL46546.1"/>
    <property type="molecule type" value="Genomic_DNA"/>
</dbReference>